<accession>A0A915J4V7</accession>
<evidence type="ECO:0000313" key="1">
    <source>
        <dbReference type="Proteomes" id="UP000887565"/>
    </source>
</evidence>
<proteinExistence type="predicted"/>
<sequence>MQGYTIGELSRLSLKSVNANYTYTTSSSFHAQGVFRKIDQQLANEDLYISSIRKKDFFAMIDLKSTNAGLRSETSFELETLIKSFCLAKNELRTFLPYPLFDPAIVGICSIANLPVVLLKDGVDVTNNELMNDLLAVYVEDKMMPKRQLVIMKVISVSLNNVQTFRGMQEEYTNGVSKLFYDMCINRSSLAQSNEFCRRTRLGENTTEEKSAEYEMTKEFMISEEIFQKITIFREMIQRHMRQVESSPSVLVHGRQKYRR</sequence>
<dbReference type="AlphaFoldDB" id="A0A915J4V7"/>
<evidence type="ECO:0000313" key="2">
    <source>
        <dbReference type="WBParaSite" id="nRc.2.0.1.t21456-RA"/>
    </source>
</evidence>
<reference evidence="2" key="1">
    <citation type="submission" date="2022-11" db="UniProtKB">
        <authorList>
            <consortium name="WormBaseParasite"/>
        </authorList>
    </citation>
    <scope>IDENTIFICATION</scope>
</reference>
<keyword evidence="1" id="KW-1185">Reference proteome</keyword>
<organism evidence="1 2">
    <name type="scientific">Romanomermis culicivorax</name>
    <name type="common">Nematode worm</name>
    <dbReference type="NCBI Taxonomy" id="13658"/>
    <lineage>
        <taxon>Eukaryota</taxon>
        <taxon>Metazoa</taxon>
        <taxon>Ecdysozoa</taxon>
        <taxon>Nematoda</taxon>
        <taxon>Enoplea</taxon>
        <taxon>Dorylaimia</taxon>
        <taxon>Mermithida</taxon>
        <taxon>Mermithoidea</taxon>
        <taxon>Mermithidae</taxon>
        <taxon>Romanomermis</taxon>
    </lineage>
</organism>
<name>A0A915J4V7_ROMCU</name>
<dbReference type="WBParaSite" id="nRc.2.0.1.t21456-RA">
    <property type="protein sequence ID" value="nRc.2.0.1.t21456-RA"/>
    <property type="gene ID" value="nRc.2.0.1.g21456"/>
</dbReference>
<protein>
    <submittedName>
        <fullName evidence="2">Uncharacterized protein</fullName>
    </submittedName>
</protein>
<dbReference type="Proteomes" id="UP000887565">
    <property type="component" value="Unplaced"/>
</dbReference>